<evidence type="ECO:0000256" key="2">
    <source>
        <dbReference type="ARBA" id="ARBA00022679"/>
    </source>
</evidence>
<dbReference type="Pfam" id="PF02458">
    <property type="entry name" value="Transferase"/>
    <property type="match status" value="1"/>
</dbReference>
<comment type="caution">
    <text evidence="4">The sequence shown here is derived from an EMBL/GenBank/DDBJ whole genome shotgun (WGS) entry which is preliminary data.</text>
</comment>
<keyword evidence="5" id="KW-1185">Reference proteome</keyword>
<dbReference type="InterPro" id="IPR023213">
    <property type="entry name" value="CAT-like_dom_sf"/>
</dbReference>
<reference evidence="4 5" key="1">
    <citation type="journal article" date="2021" name="BMC Genomics">
        <title>Datura genome reveals duplications of psychoactive alkaloid biosynthetic genes and high mutation rate following tissue culture.</title>
        <authorList>
            <person name="Rajewski A."/>
            <person name="Carter-House D."/>
            <person name="Stajich J."/>
            <person name="Litt A."/>
        </authorList>
    </citation>
    <scope>NUCLEOTIDE SEQUENCE [LARGE SCALE GENOMIC DNA]</scope>
    <source>
        <strain evidence="4">AR-01</strain>
    </source>
</reference>
<dbReference type="Gene3D" id="3.30.559.10">
    <property type="entry name" value="Chloramphenicol acetyltransferase-like domain"/>
    <property type="match status" value="1"/>
</dbReference>
<evidence type="ECO:0000256" key="1">
    <source>
        <dbReference type="ARBA" id="ARBA00009861"/>
    </source>
</evidence>
<dbReference type="PANTHER" id="PTHR31623">
    <property type="entry name" value="F21J9.9"/>
    <property type="match status" value="1"/>
</dbReference>
<organism evidence="4 5">
    <name type="scientific">Datura stramonium</name>
    <name type="common">Jimsonweed</name>
    <name type="synonym">Common thornapple</name>
    <dbReference type="NCBI Taxonomy" id="4076"/>
    <lineage>
        <taxon>Eukaryota</taxon>
        <taxon>Viridiplantae</taxon>
        <taxon>Streptophyta</taxon>
        <taxon>Embryophyta</taxon>
        <taxon>Tracheophyta</taxon>
        <taxon>Spermatophyta</taxon>
        <taxon>Magnoliopsida</taxon>
        <taxon>eudicotyledons</taxon>
        <taxon>Gunneridae</taxon>
        <taxon>Pentapetalae</taxon>
        <taxon>asterids</taxon>
        <taxon>lamiids</taxon>
        <taxon>Solanales</taxon>
        <taxon>Solanaceae</taxon>
        <taxon>Solanoideae</taxon>
        <taxon>Datureae</taxon>
        <taxon>Datura</taxon>
    </lineage>
</organism>
<name>A0ABS8VF19_DATST</name>
<sequence length="138" mass="16227">MGNFFAFYWANKGENEKDLSKLVAIQRKCLSQFHNTCTKNFTSSPILENWKIYEDLITRSDIELYAFTSWCGMPFYDADFGWGKPVWFSTMEFEDKNFIILMDSKDGGVEAWICLEAKHMEKFEQDPDLLKFATNQIQ</sequence>
<keyword evidence="3" id="KW-0012">Acyltransferase</keyword>
<accession>A0ABS8VF19</accession>
<comment type="similarity">
    <text evidence="1">Belongs to the plant acyltransferase family.</text>
</comment>
<keyword evidence="2" id="KW-0808">Transferase</keyword>
<dbReference type="PANTHER" id="PTHR31623:SF123">
    <property type="entry name" value="VINORINE SYNTHASE-LIKE"/>
    <property type="match status" value="1"/>
</dbReference>
<evidence type="ECO:0000313" key="5">
    <source>
        <dbReference type="Proteomes" id="UP000823775"/>
    </source>
</evidence>
<dbReference type="Proteomes" id="UP000823775">
    <property type="component" value="Unassembled WGS sequence"/>
</dbReference>
<evidence type="ECO:0000313" key="4">
    <source>
        <dbReference type="EMBL" id="MCD9645304.1"/>
    </source>
</evidence>
<proteinExistence type="inferred from homology"/>
<protein>
    <recommendedName>
        <fullName evidence="6">Vinorine synthase-like</fullName>
    </recommendedName>
</protein>
<dbReference type="EMBL" id="JACEIK010004392">
    <property type="protein sequence ID" value="MCD9645304.1"/>
    <property type="molecule type" value="Genomic_DNA"/>
</dbReference>
<gene>
    <name evidence="4" type="ORF">HAX54_034140</name>
</gene>
<evidence type="ECO:0008006" key="6">
    <source>
        <dbReference type="Google" id="ProtNLM"/>
    </source>
</evidence>
<evidence type="ECO:0000256" key="3">
    <source>
        <dbReference type="ARBA" id="ARBA00023315"/>
    </source>
</evidence>